<reference evidence="3" key="1">
    <citation type="journal article" date="2016" name="Nature">
        <title>Genome evolution in the allotetraploid frog Xenopus laevis.</title>
        <authorList>
            <person name="Session A.M."/>
            <person name="Uno Y."/>
            <person name="Kwon T."/>
            <person name="Chapman J.A."/>
            <person name="Toyoda A."/>
            <person name="Takahashi S."/>
            <person name="Fukui A."/>
            <person name="Hikosaka A."/>
            <person name="Suzuki A."/>
            <person name="Kondo M."/>
            <person name="van Heeringen S.J."/>
            <person name="Quigley I."/>
            <person name="Heinz S."/>
            <person name="Ogino H."/>
            <person name="Ochi H."/>
            <person name="Hellsten U."/>
            <person name="Lyons J.B."/>
            <person name="Simakov O."/>
            <person name="Putnam N."/>
            <person name="Stites J."/>
            <person name="Kuroki Y."/>
            <person name="Tanaka T."/>
            <person name="Michiue T."/>
            <person name="Watanabe M."/>
            <person name="Bogdanovic O."/>
            <person name="Lister R."/>
            <person name="Georgiou G."/>
            <person name="Paranjpe S.S."/>
            <person name="van Kruijsbergen I."/>
            <person name="Shu S."/>
            <person name="Carlson J."/>
            <person name="Kinoshita T."/>
            <person name="Ohta Y."/>
            <person name="Mawaribuchi S."/>
            <person name="Jenkins J."/>
            <person name="Grimwood J."/>
            <person name="Schmutz J."/>
            <person name="Mitros T."/>
            <person name="Mozaffari S.V."/>
            <person name="Suzuki Y."/>
            <person name="Haramoto Y."/>
            <person name="Yamamoto T.S."/>
            <person name="Takagi C."/>
            <person name="Heald R."/>
            <person name="Miller K."/>
            <person name="Haudenschild C."/>
            <person name="Kitzman J."/>
            <person name="Nakayama T."/>
            <person name="Izutsu Y."/>
            <person name="Robert J."/>
            <person name="Fortriede J."/>
            <person name="Burns K."/>
            <person name="Lotay V."/>
            <person name="Karimi K."/>
            <person name="Yasuoka Y."/>
            <person name="Dichmann D.S."/>
            <person name="Flajnik M.F."/>
            <person name="Houston D.W."/>
            <person name="Shendure J."/>
            <person name="DuPasquier L."/>
            <person name="Vize P.D."/>
            <person name="Zorn A.M."/>
            <person name="Ito M."/>
            <person name="Marcotte E.M."/>
            <person name="Wallingford J.B."/>
            <person name="Ito Y."/>
            <person name="Asashima M."/>
            <person name="Ueno N."/>
            <person name="Matsuda Y."/>
            <person name="Veenstra G.J."/>
            <person name="Fujiyama A."/>
            <person name="Harland R.M."/>
            <person name="Taira M."/>
            <person name="Rokhsar D.S."/>
        </authorList>
    </citation>
    <scope>NUCLEOTIDE SEQUENCE [LARGE SCALE GENOMIC DNA]</scope>
    <source>
        <strain evidence="3">J</strain>
    </source>
</reference>
<feature type="region of interest" description="Disordered" evidence="1">
    <location>
        <begin position="89"/>
        <end position="118"/>
    </location>
</feature>
<dbReference type="Proteomes" id="UP000694892">
    <property type="component" value="Chromosome 6L"/>
</dbReference>
<name>A0A974CLW3_XENLA</name>
<accession>A0A974CLW3</accession>
<protein>
    <submittedName>
        <fullName evidence="2">Uncharacterized protein</fullName>
    </submittedName>
</protein>
<sequence>MWPLVIRVPCRGVPALWGFLTTLQGFPMDSAGRLSGGRSCQRGLVPVSRAVRASPFPPPTPAAAAAPSSALSCSLLLCSLRFLLLPPPSPPSSSTGCRPPSLPSSLARLSPAALVGPL</sequence>
<organism evidence="2 3">
    <name type="scientific">Xenopus laevis</name>
    <name type="common">African clawed frog</name>
    <dbReference type="NCBI Taxonomy" id="8355"/>
    <lineage>
        <taxon>Eukaryota</taxon>
        <taxon>Metazoa</taxon>
        <taxon>Chordata</taxon>
        <taxon>Craniata</taxon>
        <taxon>Vertebrata</taxon>
        <taxon>Euteleostomi</taxon>
        <taxon>Amphibia</taxon>
        <taxon>Batrachia</taxon>
        <taxon>Anura</taxon>
        <taxon>Pipoidea</taxon>
        <taxon>Pipidae</taxon>
        <taxon>Xenopodinae</taxon>
        <taxon>Xenopus</taxon>
        <taxon>Xenopus</taxon>
    </lineage>
</organism>
<feature type="compositionally biased region" description="Low complexity" evidence="1">
    <location>
        <begin position="92"/>
        <end position="118"/>
    </location>
</feature>
<proteinExistence type="predicted"/>
<evidence type="ECO:0000313" key="2">
    <source>
        <dbReference type="EMBL" id="OCT75818.1"/>
    </source>
</evidence>
<dbReference type="EMBL" id="CM004476">
    <property type="protein sequence ID" value="OCT75818.1"/>
    <property type="molecule type" value="Genomic_DNA"/>
</dbReference>
<evidence type="ECO:0000256" key="1">
    <source>
        <dbReference type="SAM" id="MobiDB-lite"/>
    </source>
</evidence>
<gene>
    <name evidence="2" type="ORF">XELAEV_18031005mg</name>
</gene>
<dbReference type="AlphaFoldDB" id="A0A974CLW3"/>
<evidence type="ECO:0000313" key="3">
    <source>
        <dbReference type="Proteomes" id="UP000694892"/>
    </source>
</evidence>